<keyword evidence="10 11" id="KW-0998">Cell outer membrane</keyword>
<keyword evidence="17" id="KW-0675">Receptor</keyword>
<dbReference type="GO" id="GO:0006826">
    <property type="term" value="P:iron ion transport"/>
    <property type="evidence" value="ECO:0007669"/>
    <property type="project" value="UniProtKB-KW"/>
</dbReference>
<dbReference type="AlphaFoldDB" id="A0A7W7AN72"/>
<proteinExistence type="inferred from homology"/>
<evidence type="ECO:0000256" key="8">
    <source>
        <dbReference type="ARBA" id="ARBA00023077"/>
    </source>
</evidence>
<evidence type="ECO:0000256" key="7">
    <source>
        <dbReference type="ARBA" id="ARBA00023065"/>
    </source>
</evidence>
<gene>
    <name evidence="17" type="ORF">GGQ96_003397</name>
</gene>
<evidence type="ECO:0000256" key="11">
    <source>
        <dbReference type="PROSITE-ProRule" id="PRU01360"/>
    </source>
</evidence>
<keyword evidence="18" id="KW-1185">Reference proteome</keyword>
<evidence type="ECO:0000256" key="2">
    <source>
        <dbReference type="ARBA" id="ARBA00022448"/>
    </source>
</evidence>
<dbReference type="InterPro" id="IPR039426">
    <property type="entry name" value="TonB-dep_rcpt-like"/>
</dbReference>
<keyword evidence="3 11" id="KW-1134">Transmembrane beta strand</keyword>
<keyword evidence="9 11" id="KW-0472">Membrane</keyword>
<name>A0A7W7AN72_9SPHN</name>
<evidence type="ECO:0000256" key="6">
    <source>
        <dbReference type="ARBA" id="ARBA00023004"/>
    </source>
</evidence>
<keyword evidence="7" id="KW-0406">Ion transport</keyword>
<feature type="signal peptide" evidence="14">
    <location>
        <begin position="1"/>
        <end position="33"/>
    </location>
</feature>
<dbReference type="PROSITE" id="PS52016">
    <property type="entry name" value="TONB_DEPENDENT_REC_3"/>
    <property type="match status" value="1"/>
</dbReference>
<evidence type="ECO:0000256" key="10">
    <source>
        <dbReference type="ARBA" id="ARBA00023237"/>
    </source>
</evidence>
<organism evidence="17 18">
    <name type="scientific">Sphingomonas abaci</name>
    <dbReference type="NCBI Taxonomy" id="237611"/>
    <lineage>
        <taxon>Bacteria</taxon>
        <taxon>Pseudomonadati</taxon>
        <taxon>Pseudomonadota</taxon>
        <taxon>Alphaproteobacteria</taxon>
        <taxon>Sphingomonadales</taxon>
        <taxon>Sphingomonadaceae</taxon>
        <taxon>Sphingomonas</taxon>
    </lineage>
</organism>
<evidence type="ECO:0000259" key="15">
    <source>
        <dbReference type="Pfam" id="PF00593"/>
    </source>
</evidence>
<evidence type="ECO:0000256" key="13">
    <source>
        <dbReference type="SAM" id="MobiDB-lite"/>
    </source>
</evidence>
<dbReference type="InterPro" id="IPR036942">
    <property type="entry name" value="Beta-barrel_TonB_sf"/>
</dbReference>
<keyword evidence="6" id="KW-0408">Iron</keyword>
<comment type="similarity">
    <text evidence="11 12">Belongs to the TonB-dependent receptor family.</text>
</comment>
<keyword evidence="8 12" id="KW-0798">TonB box</keyword>
<keyword evidence="14" id="KW-0732">Signal</keyword>
<dbReference type="Proteomes" id="UP000574769">
    <property type="component" value="Unassembled WGS sequence"/>
</dbReference>
<keyword evidence="4" id="KW-0410">Iron transport</keyword>
<sequence length="862" mass="92346">MKAHRSYTATIRRTVSSTALAIGLGVVPAPALAQTTIPAQTPPEQPVVEAGTSAAQAAPAPAASAPPVQQSDPIAEEPGGIGDIVVTARRREESIQNVPISVAAFGGSALAERQIDSSDKLTQLAPNVQFSAVAPASGNSSSSAIFIRGVGQTDFLASTDPGVGFYVDGVYFARASGTAISLLDVERVEVLRGPQGTLFGRNTVGGAIQVFSARPNFSGVSGNVGWTLGDYKRADLRGVLNLPVSETLAVRFAATKRIRDGYVTNILDGRDFGDVNTFAARASLLWKPSDKFEALLIGDYTKDDVNGSPTVFGGINTSAAFVRFASVIAGCPGFALTNPVTPVPENNDRRCANNQYSALGPFKVASNAPSRSELEMYGIGLTLQYDVADWLTVKSITAYRETNPFSIRDADNTPLRILETVNQDNIKQFTQELQFLGETPNGRLKYQFGAYYFRETDYQFYPVFLPSQISATTGEELRVGGLNNNADIKNESLAIFTQESFAITDKLNLTVGLRYTRDKKEATPFETAAVSGYGYTNVGYNVAYPAPLNAQNVCLGPQRTGAVAATCTGSRTFLFNPVLNSKTNSKFTPAATLQYQWTPELMTYASYSQGFKSGGFNTRIVQPVISPNAPTGREFLPEFDPEQVTSYEIGGKLLIGRTLRLSAAAFKSKYKDIQIVVREGVAPVVRNAGEATINGFEVEGTVSPIGPLLINFGVGYTDFGYDSFTNALNAGQANLAPGALGRVDLDDMQAYTPKWSLNGGFAYRIPLSSGSLTPRVDVAYRSKTYFDAPNTEQIAQNKYALVNATLRYADRADRYSIAAGVTNLTNKAYIGSGNSSLTAASGYAEVTYGPPRMFTVEGTINF</sequence>
<dbReference type="RefSeq" id="WP_082731222.1">
    <property type="nucleotide sequence ID" value="NZ_JACHNY010000008.1"/>
</dbReference>
<dbReference type="EMBL" id="JACHNY010000008">
    <property type="protein sequence ID" value="MBB4619244.1"/>
    <property type="molecule type" value="Genomic_DNA"/>
</dbReference>
<dbReference type="InterPro" id="IPR012910">
    <property type="entry name" value="Plug_dom"/>
</dbReference>
<dbReference type="InterPro" id="IPR000531">
    <property type="entry name" value="Beta-barrel_TonB"/>
</dbReference>
<evidence type="ECO:0000256" key="14">
    <source>
        <dbReference type="SAM" id="SignalP"/>
    </source>
</evidence>
<evidence type="ECO:0000256" key="12">
    <source>
        <dbReference type="RuleBase" id="RU003357"/>
    </source>
</evidence>
<evidence type="ECO:0000313" key="18">
    <source>
        <dbReference type="Proteomes" id="UP000574769"/>
    </source>
</evidence>
<evidence type="ECO:0000256" key="5">
    <source>
        <dbReference type="ARBA" id="ARBA00022692"/>
    </source>
</evidence>
<protein>
    <submittedName>
        <fullName evidence="17">Iron complex outermembrane receptor protein</fullName>
    </submittedName>
</protein>
<evidence type="ECO:0000256" key="9">
    <source>
        <dbReference type="ARBA" id="ARBA00023136"/>
    </source>
</evidence>
<evidence type="ECO:0000313" key="17">
    <source>
        <dbReference type="EMBL" id="MBB4619244.1"/>
    </source>
</evidence>
<keyword evidence="5 11" id="KW-0812">Transmembrane</keyword>
<dbReference type="PANTHER" id="PTHR32552:SF81">
    <property type="entry name" value="TONB-DEPENDENT OUTER MEMBRANE RECEPTOR"/>
    <property type="match status" value="1"/>
</dbReference>
<dbReference type="Pfam" id="PF00593">
    <property type="entry name" value="TonB_dep_Rec_b-barrel"/>
    <property type="match status" value="1"/>
</dbReference>
<dbReference type="GO" id="GO:0009279">
    <property type="term" value="C:cell outer membrane"/>
    <property type="evidence" value="ECO:0007669"/>
    <property type="project" value="UniProtKB-SubCell"/>
</dbReference>
<dbReference type="Pfam" id="PF07715">
    <property type="entry name" value="Plug"/>
    <property type="match status" value="1"/>
</dbReference>
<comment type="subcellular location">
    <subcellularLocation>
        <location evidence="1 11">Cell outer membrane</location>
        <topology evidence="1 11">Multi-pass membrane protein</topology>
    </subcellularLocation>
</comment>
<feature type="chain" id="PRO_5031216538" evidence="14">
    <location>
        <begin position="34"/>
        <end position="862"/>
    </location>
</feature>
<dbReference type="PANTHER" id="PTHR32552">
    <property type="entry name" value="FERRICHROME IRON RECEPTOR-RELATED"/>
    <property type="match status" value="1"/>
</dbReference>
<feature type="domain" description="TonB-dependent receptor plug" evidence="16">
    <location>
        <begin position="95"/>
        <end position="207"/>
    </location>
</feature>
<reference evidence="17 18" key="1">
    <citation type="submission" date="2020-08" db="EMBL/GenBank/DDBJ databases">
        <title>Genomic Encyclopedia of Type Strains, Phase IV (KMG-IV): sequencing the most valuable type-strain genomes for metagenomic binning, comparative biology and taxonomic classification.</title>
        <authorList>
            <person name="Goeker M."/>
        </authorList>
    </citation>
    <scope>NUCLEOTIDE SEQUENCE [LARGE SCALE GENOMIC DNA]</scope>
    <source>
        <strain evidence="17 18">DSM 15867</strain>
    </source>
</reference>
<accession>A0A7W7AN72</accession>
<feature type="compositionally biased region" description="Low complexity" evidence="13">
    <location>
        <begin position="53"/>
        <end position="71"/>
    </location>
</feature>
<comment type="caution">
    <text evidence="17">The sequence shown here is derived from an EMBL/GenBank/DDBJ whole genome shotgun (WGS) entry which is preliminary data.</text>
</comment>
<evidence type="ECO:0000256" key="3">
    <source>
        <dbReference type="ARBA" id="ARBA00022452"/>
    </source>
</evidence>
<evidence type="ECO:0000259" key="16">
    <source>
        <dbReference type="Pfam" id="PF07715"/>
    </source>
</evidence>
<keyword evidence="2 11" id="KW-0813">Transport</keyword>
<evidence type="ECO:0000256" key="4">
    <source>
        <dbReference type="ARBA" id="ARBA00022496"/>
    </source>
</evidence>
<dbReference type="SUPFAM" id="SSF56935">
    <property type="entry name" value="Porins"/>
    <property type="match status" value="1"/>
</dbReference>
<evidence type="ECO:0000256" key="1">
    <source>
        <dbReference type="ARBA" id="ARBA00004571"/>
    </source>
</evidence>
<feature type="domain" description="TonB-dependent receptor-like beta-barrel" evidence="15">
    <location>
        <begin position="348"/>
        <end position="824"/>
    </location>
</feature>
<feature type="region of interest" description="Disordered" evidence="13">
    <location>
        <begin position="41"/>
        <end position="80"/>
    </location>
</feature>
<dbReference type="Gene3D" id="2.40.170.20">
    <property type="entry name" value="TonB-dependent receptor, beta-barrel domain"/>
    <property type="match status" value="1"/>
</dbReference>